<name>A0A382MJF9_9ZZZZ</name>
<dbReference type="Pfam" id="PF08502">
    <property type="entry name" value="LeuA_dimer"/>
    <property type="match status" value="1"/>
</dbReference>
<dbReference type="EMBL" id="UINC01093446">
    <property type="protein sequence ID" value="SVC47877.1"/>
    <property type="molecule type" value="Genomic_DNA"/>
</dbReference>
<sequence length="201" mass="21716">TYEIMSAESVGQPTGESIVLTKVSGRHGLSARLQDLGVDLESIDLDKVFAAFKDVADRKNEVDDRDLMAIISEHTSFDVDELWKLDLVQVSTTDHGRPTATVRLLDSAGEVFEDAAVGKGPVDAIYNAVNRVTGAENTLTEYSVKSVTEGINAQGEVTIRIESNGDSYVGRAADPDILVASARAYIHAMNRSLNDQMASQE</sequence>
<keyword evidence="1" id="KW-0808">Transferase</keyword>
<keyword evidence="2" id="KW-0464">Manganese</keyword>
<dbReference type="PANTHER" id="PTHR10277:SF9">
    <property type="entry name" value="2-ISOPROPYLMALATE SYNTHASE 1, CHLOROPLASTIC-RELATED"/>
    <property type="match status" value="1"/>
</dbReference>
<evidence type="ECO:0000256" key="2">
    <source>
        <dbReference type="ARBA" id="ARBA00023211"/>
    </source>
</evidence>
<organism evidence="4">
    <name type="scientific">marine metagenome</name>
    <dbReference type="NCBI Taxonomy" id="408172"/>
    <lineage>
        <taxon>unclassified sequences</taxon>
        <taxon>metagenomes</taxon>
        <taxon>ecological metagenomes</taxon>
    </lineage>
</organism>
<dbReference type="Gene3D" id="1.10.238.260">
    <property type="match status" value="1"/>
</dbReference>
<dbReference type="PANTHER" id="PTHR10277">
    <property type="entry name" value="HOMOCITRATE SYNTHASE-RELATED"/>
    <property type="match status" value="1"/>
</dbReference>
<dbReference type="GO" id="GO:0003852">
    <property type="term" value="F:2-isopropylmalate synthase activity"/>
    <property type="evidence" value="ECO:0007669"/>
    <property type="project" value="InterPro"/>
</dbReference>
<dbReference type="SMART" id="SM00917">
    <property type="entry name" value="LeuA_dimer"/>
    <property type="match status" value="1"/>
</dbReference>
<accession>A0A382MJF9</accession>
<protein>
    <recommendedName>
        <fullName evidence="3">2-isopropylmalate synthase LeuA allosteric (dimerisation) domain-containing protein</fullName>
    </recommendedName>
</protein>
<gene>
    <name evidence="4" type="ORF">METZ01_LOCUS300731</name>
</gene>
<feature type="non-terminal residue" evidence="4">
    <location>
        <position position="1"/>
    </location>
</feature>
<reference evidence="4" key="1">
    <citation type="submission" date="2018-05" db="EMBL/GenBank/DDBJ databases">
        <authorList>
            <person name="Lanie J.A."/>
            <person name="Ng W.-L."/>
            <person name="Kazmierczak K.M."/>
            <person name="Andrzejewski T.M."/>
            <person name="Davidsen T.M."/>
            <person name="Wayne K.J."/>
            <person name="Tettelin H."/>
            <person name="Glass J.I."/>
            <person name="Rusch D."/>
            <person name="Podicherti R."/>
            <person name="Tsui H.-C.T."/>
            <person name="Winkler M.E."/>
        </authorList>
    </citation>
    <scope>NUCLEOTIDE SEQUENCE</scope>
</reference>
<dbReference type="InterPro" id="IPR050073">
    <property type="entry name" value="2-IPM_HCS-like"/>
</dbReference>
<dbReference type="InterPro" id="IPR054691">
    <property type="entry name" value="LeuA/HCS_post-cat"/>
</dbReference>
<dbReference type="FunFam" id="3.30.160.270:FF:000001">
    <property type="entry name" value="2-isopropylmalate synthase"/>
    <property type="match status" value="1"/>
</dbReference>
<proteinExistence type="predicted"/>
<dbReference type="InterPro" id="IPR013709">
    <property type="entry name" value="2-isopropylmalate_synth_dimer"/>
</dbReference>
<dbReference type="Pfam" id="PF22617">
    <property type="entry name" value="HCS_D2"/>
    <property type="match status" value="1"/>
</dbReference>
<dbReference type="SUPFAM" id="SSF110921">
    <property type="entry name" value="2-isopropylmalate synthase LeuA, allosteric (dimerisation) domain"/>
    <property type="match status" value="1"/>
</dbReference>
<evidence type="ECO:0000259" key="3">
    <source>
        <dbReference type="SMART" id="SM00917"/>
    </source>
</evidence>
<feature type="domain" description="2-isopropylmalate synthase LeuA allosteric (dimerisation)" evidence="3">
    <location>
        <begin position="61"/>
        <end position="193"/>
    </location>
</feature>
<dbReference type="GO" id="GO:0009098">
    <property type="term" value="P:L-leucine biosynthetic process"/>
    <property type="evidence" value="ECO:0007669"/>
    <property type="project" value="InterPro"/>
</dbReference>
<dbReference type="InterPro" id="IPR036230">
    <property type="entry name" value="LeuA_allosteric_dom_sf"/>
</dbReference>
<dbReference type="AlphaFoldDB" id="A0A382MJF9"/>
<evidence type="ECO:0000313" key="4">
    <source>
        <dbReference type="EMBL" id="SVC47877.1"/>
    </source>
</evidence>
<dbReference type="Gene3D" id="3.30.160.270">
    <property type="match status" value="1"/>
</dbReference>
<evidence type="ECO:0000256" key="1">
    <source>
        <dbReference type="ARBA" id="ARBA00022679"/>
    </source>
</evidence>